<gene>
    <name evidence="2" type="ORF">DCO17_02690</name>
</gene>
<dbReference type="InterPro" id="IPR044855">
    <property type="entry name" value="CoA-Trfase_III_dom3_sf"/>
</dbReference>
<dbReference type="Proteomes" id="UP000503312">
    <property type="component" value="Chromosome"/>
</dbReference>
<sequence length="411" mass="44227">MSLNRNPASRHHVEDDGALSGLKVLDLSRVLAGPWCGQLLGDLGAEVIKVESPHGGDDTRAWGPPFLEGESAYFLGCNRNKQGIAIDFSSESGKGLLAKLIPQFDVLIENFKNGTLEKWGFDKGWFEKHAPKIVRCSITGYGSDGPQSDLPGYDFILQAESGLMGISGPTNGEPTKYGVAIVDLATGMMAANAIQAALLARYRTGKGQFVEVSLFDTSITLLANVGNSHLATGKEAGRYGNGHPTIVPYTTYSCIDGMIALAVGNDKQFAKLSTLLGHPEWAEDERLITNAARVKNRALIDQLLQEVILTYTSAELIASCRAIGIPIGKVNTVSQALAQGQTNARRMILNMKHPKIGEFQSLASPLKLHGTKNTVKNAPPQLGEHTDVILKQYLGLTPEELVALREKKVIG</sequence>
<dbReference type="PANTHER" id="PTHR48207:SF3">
    <property type="entry name" value="SUCCINATE--HYDROXYMETHYLGLUTARATE COA-TRANSFERASE"/>
    <property type="match status" value="1"/>
</dbReference>
<proteinExistence type="predicted"/>
<dbReference type="SUPFAM" id="SSF89796">
    <property type="entry name" value="CoA-transferase family III (CaiB/BaiF)"/>
    <property type="match status" value="1"/>
</dbReference>
<dbReference type="InterPro" id="IPR003673">
    <property type="entry name" value="CoA-Trfase_fam_III"/>
</dbReference>
<keyword evidence="3" id="KW-1185">Reference proteome</keyword>
<dbReference type="EMBL" id="CP028942">
    <property type="protein sequence ID" value="QKM65652.1"/>
    <property type="molecule type" value="Genomic_DNA"/>
</dbReference>
<dbReference type="AlphaFoldDB" id="A0A6M9Q0G9"/>
<dbReference type="Gene3D" id="3.30.1540.10">
    <property type="entry name" value="formyl-coa transferase, domain 3"/>
    <property type="match status" value="1"/>
</dbReference>
<accession>A0A6M9Q0G9</accession>
<dbReference type="Gene3D" id="3.40.50.10540">
    <property type="entry name" value="Crotonobetainyl-coa:carnitine coa-transferase, domain 1"/>
    <property type="match status" value="1"/>
</dbReference>
<dbReference type="GO" id="GO:0008410">
    <property type="term" value="F:CoA-transferase activity"/>
    <property type="evidence" value="ECO:0007669"/>
    <property type="project" value="TreeGrafter"/>
</dbReference>
<name>A0A6M9Q0G9_9BURK</name>
<dbReference type="Pfam" id="PF02515">
    <property type="entry name" value="CoA_transf_3"/>
    <property type="match status" value="1"/>
</dbReference>
<evidence type="ECO:0000256" key="1">
    <source>
        <dbReference type="ARBA" id="ARBA00022679"/>
    </source>
</evidence>
<organism evidence="2 3">
    <name type="scientific">Polynucleobacter tropicus</name>
    <dbReference type="NCBI Taxonomy" id="1743174"/>
    <lineage>
        <taxon>Bacteria</taxon>
        <taxon>Pseudomonadati</taxon>
        <taxon>Pseudomonadota</taxon>
        <taxon>Betaproteobacteria</taxon>
        <taxon>Burkholderiales</taxon>
        <taxon>Burkholderiaceae</taxon>
        <taxon>Polynucleobacter</taxon>
    </lineage>
</organism>
<keyword evidence="1 2" id="KW-0808">Transferase</keyword>
<dbReference type="PANTHER" id="PTHR48207">
    <property type="entry name" value="SUCCINATE--HYDROXYMETHYLGLUTARATE COA-TRANSFERASE"/>
    <property type="match status" value="1"/>
</dbReference>
<protein>
    <submittedName>
        <fullName evidence="2">CoA transferase</fullName>
    </submittedName>
</protein>
<evidence type="ECO:0000313" key="3">
    <source>
        <dbReference type="Proteomes" id="UP000503312"/>
    </source>
</evidence>
<dbReference type="KEGG" id="ptrp:DCO17_02690"/>
<evidence type="ECO:0000313" key="2">
    <source>
        <dbReference type="EMBL" id="QKM65652.1"/>
    </source>
</evidence>
<dbReference type="RefSeq" id="WP_173955275.1">
    <property type="nucleotide sequence ID" value="NZ_CP028942.1"/>
</dbReference>
<dbReference type="InterPro" id="IPR050483">
    <property type="entry name" value="CoA-transferase_III_domain"/>
</dbReference>
<dbReference type="InterPro" id="IPR023606">
    <property type="entry name" value="CoA-Trfase_III_dom_1_sf"/>
</dbReference>
<reference evidence="2 3" key="1">
    <citation type="submission" date="2018-04" db="EMBL/GenBank/DDBJ databases">
        <title>Polynucleobacter sp. UH21B genome.</title>
        <authorList>
            <person name="Hahn M.W."/>
        </authorList>
    </citation>
    <scope>NUCLEOTIDE SEQUENCE [LARGE SCALE GENOMIC DNA]</scope>
    <source>
        <strain evidence="2 3">MWH-UH21B</strain>
    </source>
</reference>